<accession>A0ABD3FF38</accession>
<name>A0ABD3FF38_9STRA</name>
<dbReference type="Pfam" id="PF13844">
    <property type="entry name" value="Glyco_transf_41"/>
    <property type="match status" value="2"/>
</dbReference>
<evidence type="ECO:0000256" key="1">
    <source>
        <dbReference type="ARBA" id="ARBA00004922"/>
    </source>
</evidence>
<reference evidence="12 13" key="1">
    <citation type="submission" date="2024-09" db="EMBL/GenBank/DDBJ databases">
        <title>Genome sequencing and assembly of Phytophthora oleae, isolate VK10A, causative agent of rot of olive drupes.</title>
        <authorList>
            <person name="Conti Taguali S."/>
            <person name="Riolo M."/>
            <person name="La Spada F."/>
            <person name="Cacciola S.O."/>
            <person name="Dionisio G."/>
        </authorList>
    </citation>
    <scope>NUCLEOTIDE SEQUENCE [LARGE SCALE GENOMIC DNA]</scope>
    <source>
        <strain evidence="12 13">VK10A</strain>
    </source>
</reference>
<dbReference type="CDD" id="cd02440">
    <property type="entry name" value="AdoMet_MTases"/>
    <property type="match status" value="1"/>
</dbReference>
<dbReference type="InterPro" id="IPR011990">
    <property type="entry name" value="TPR-like_helical_dom_sf"/>
</dbReference>
<dbReference type="Pfam" id="PF08241">
    <property type="entry name" value="Methyltransf_11"/>
    <property type="match status" value="1"/>
</dbReference>
<dbReference type="AlphaFoldDB" id="A0ABD3FF38"/>
<dbReference type="PANTHER" id="PTHR44366">
    <property type="entry name" value="UDP-N-ACETYLGLUCOSAMINE--PEPTIDE N-ACETYLGLUCOSAMINYLTRANSFERASE 110 KDA SUBUNIT"/>
    <property type="match status" value="1"/>
</dbReference>
<dbReference type="Gene3D" id="1.25.40.10">
    <property type="entry name" value="Tetratricopeptide repeat domain"/>
    <property type="match status" value="1"/>
</dbReference>
<feature type="domain" description="Methyltransferase type 11" evidence="10">
    <location>
        <begin position="679"/>
        <end position="731"/>
    </location>
</feature>
<evidence type="ECO:0000313" key="13">
    <source>
        <dbReference type="Proteomes" id="UP001632037"/>
    </source>
</evidence>
<comment type="similarity">
    <text evidence="2">Belongs to the glycosyltransferase 41 family. O-GlcNAc transferase subfamily.</text>
</comment>
<dbReference type="SMART" id="SM00028">
    <property type="entry name" value="TPR"/>
    <property type="match status" value="2"/>
</dbReference>
<evidence type="ECO:0000256" key="4">
    <source>
        <dbReference type="ARBA" id="ARBA00022676"/>
    </source>
</evidence>
<keyword evidence="13" id="KW-1185">Reference proteome</keyword>
<dbReference type="Proteomes" id="UP001632037">
    <property type="component" value="Unassembled WGS sequence"/>
</dbReference>
<dbReference type="EMBL" id="JBIMZQ010000020">
    <property type="protein sequence ID" value="KAL3665550.1"/>
    <property type="molecule type" value="Genomic_DNA"/>
</dbReference>
<sequence length="827" mass="93115">MGIWRDVALAVLVWSCTMKLQSAGLDLSASSAQQVNQVLRGLYAEGDMVQLKEIAEQVVQQNDTKILQDLRFPSVFQYLGAAQYSLGDLEEATKTFELAVKVNEEDTQSWVHLGNCYLYQLRLPEAVAALEVGVKQKGSVKNMYALVKAMNWMADWKDRDDSIAQVQQTIEEGLRSGQLPDGNAFDVVELPPKTLVELRQRMYEGSDAKTERLCCDERSDLKLQGPELRIGFVSSDFGVHPVSSLLRGLLALLSSPDHQTKVYCFSLTDASSWWSRNISRTVDFMVSLKGQNSLNAATIIQSHKIHVLVDLNGHTLHSGISIFTHRPAPVQVAYLGYPMTTGNPSIDFVISDGVATPAETSAGEFSEKLLLLPMHYIVNDHLQMLGHTIEGERPRLSTFFDLDDNTFVFATFSNWQKMDPFIFSAWMEILARVPSSVMWFQKYFGSEGAIENLRAEAEAHGISGSRLIFSSLDPWIDHTFRKRIADLILDTPLKNGHTTIIDALCAGVPTITLEGDRMNNRATTSALRTLDLRDLTVNSLKEYVEVAVYLATHTHVLRKLRQKVEDNRLHYPLFDTAKYTAKFEETIKVAWQVKKSRLKAGGSTRGMHIFPSIQSSSVTPRDFPVLSGKEDNRVEDEYVTQVENALDAKQPIRLHIGGHIKSPDWWIVDANDGDIVDFVMHISNLYAFPDSSVDIIYSSHVLEHCSHGFGRELEHTLSEWHRVLRSGGELLVSVPNLFALATLFVNESIPHQHRLWFMTVIYGGQSDQYDFHKVGFDEAIMVAYLTQAGFCDFTRYEDFGLFDDSSRMVVYDVPISINIRARACKEQ</sequence>
<evidence type="ECO:0000259" key="10">
    <source>
        <dbReference type="Pfam" id="PF08241"/>
    </source>
</evidence>
<evidence type="ECO:0000256" key="7">
    <source>
        <dbReference type="ARBA" id="ARBA00022803"/>
    </source>
</evidence>
<evidence type="ECO:0000259" key="11">
    <source>
        <dbReference type="Pfam" id="PF13844"/>
    </source>
</evidence>
<organism evidence="12 13">
    <name type="scientific">Phytophthora oleae</name>
    <dbReference type="NCBI Taxonomy" id="2107226"/>
    <lineage>
        <taxon>Eukaryota</taxon>
        <taxon>Sar</taxon>
        <taxon>Stramenopiles</taxon>
        <taxon>Oomycota</taxon>
        <taxon>Peronosporomycetes</taxon>
        <taxon>Peronosporales</taxon>
        <taxon>Peronosporaceae</taxon>
        <taxon>Phytophthora</taxon>
    </lineage>
</organism>
<dbReference type="GO" id="GO:0097363">
    <property type="term" value="F:protein O-acetylglucosaminyltransferase activity"/>
    <property type="evidence" value="ECO:0007669"/>
    <property type="project" value="UniProtKB-EC"/>
</dbReference>
<evidence type="ECO:0000256" key="5">
    <source>
        <dbReference type="ARBA" id="ARBA00022679"/>
    </source>
</evidence>
<keyword evidence="5" id="KW-0808">Transferase</keyword>
<dbReference type="SUPFAM" id="SSF48452">
    <property type="entry name" value="TPR-like"/>
    <property type="match status" value="1"/>
</dbReference>
<dbReference type="InterPro" id="IPR029063">
    <property type="entry name" value="SAM-dependent_MTases_sf"/>
</dbReference>
<dbReference type="InterPro" id="IPR037919">
    <property type="entry name" value="OGT"/>
</dbReference>
<gene>
    <name evidence="12" type="ORF">V7S43_009584</name>
</gene>
<evidence type="ECO:0000313" key="12">
    <source>
        <dbReference type="EMBL" id="KAL3665550.1"/>
    </source>
</evidence>
<evidence type="ECO:0000256" key="2">
    <source>
        <dbReference type="ARBA" id="ARBA00005386"/>
    </source>
</evidence>
<feature type="signal peptide" evidence="9">
    <location>
        <begin position="1"/>
        <end position="24"/>
    </location>
</feature>
<keyword evidence="6" id="KW-0677">Repeat</keyword>
<protein>
    <recommendedName>
        <fullName evidence="3">protein O-GlcNAc transferase</fullName>
        <ecNumber evidence="3">2.4.1.255</ecNumber>
    </recommendedName>
</protein>
<dbReference type="InterPro" id="IPR013216">
    <property type="entry name" value="Methyltransf_11"/>
</dbReference>
<dbReference type="Gene3D" id="3.40.50.11380">
    <property type="match status" value="1"/>
</dbReference>
<keyword evidence="4" id="KW-0328">Glycosyltransferase</keyword>
<comment type="pathway">
    <text evidence="1">Protein modification; protein glycosylation.</text>
</comment>
<evidence type="ECO:0000256" key="3">
    <source>
        <dbReference type="ARBA" id="ARBA00011970"/>
    </source>
</evidence>
<dbReference type="Gene3D" id="3.40.50.150">
    <property type="entry name" value="Vaccinia Virus protein VP39"/>
    <property type="match status" value="1"/>
</dbReference>
<dbReference type="Gene3D" id="3.40.50.2000">
    <property type="entry name" value="Glycogen Phosphorylase B"/>
    <property type="match status" value="1"/>
</dbReference>
<keyword evidence="9" id="KW-0732">Signal</keyword>
<comment type="caution">
    <text evidence="12">The sequence shown here is derived from an EMBL/GenBank/DDBJ whole genome shotgun (WGS) entry which is preliminary data.</text>
</comment>
<feature type="repeat" description="TPR" evidence="8">
    <location>
        <begin position="73"/>
        <end position="106"/>
    </location>
</feature>
<feature type="chain" id="PRO_5044745215" description="protein O-GlcNAc transferase" evidence="9">
    <location>
        <begin position="25"/>
        <end position="827"/>
    </location>
</feature>
<keyword evidence="7 8" id="KW-0802">TPR repeat</keyword>
<evidence type="ECO:0000256" key="6">
    <source>
        <dbReference type="ARBA" id="ARBA00022737"/>
    </source>
</evidence>
<dbReference type="PROSITE" id="PS50005">
    <property type="entry name" value="TPR"/>
    <property type="match status" value="1"/>
</dbReference>
<dbReference type="PANTHER" id="PTHR44366:SF1">
    <property type="entry name" value="UDP-N-ACETYLGLUCOSAMINE--PEPTIDE N-ACETYLGLUCOSAMINYLTRANSFERASE 110 KDA SUBUNIT"/>
    <property type="match status" value="1"/>
</dbReference>
<feature type="domain" description="O-GlcNAc transferase C-terminal" evidence="11">
    <location>
        <begin position="400"/>
        <end position="582"/>
    </location>
</feature>
<evidence type="ECO:0000256" key="9">
    <source>
        <dbReference type="SAM" id="SignalP"/>
    </source>
</evidence>
<dbReference type="InterPro" id="IPR019734">
    <property type="entry name" value="TPR_rpt"/>
</dbReference>
<feature type="domain" description="O-GlcNAc transferase C-terminal" evidence="11">
    <location>
        <begin position="218"/>
        <end position="389"/>
    </location>
</feature>
<evidence type="ECO:0000256" key="8">
    <source>
        <dbReference type="PROSITE-ProRule" id="PRU00339"/>
    </source>
</evidence>
<dbReference type="InterPro" id="IPR029489">
    <property type="entry name" value="OGT/SEC/SPY_C"/>
</dbReference>
<dbReference type="EC" id="2.4.1.255" evidence="3"/>
<dbReference type="SUPFAM" id="SSF53335">
    <property type="entry name" value="S-adenosyl-L-methionine-dependent methyltransferases"/>
    <property type="match status" value="1"/>
</dbReference>
<proteinExistence type="inferred from homology"/>